<proteinExistence type="predicted"/>
<gene>
    <name evidence="3" type="ORF">OKA104_LOCUS23091</name>
    <name evidence="2" type="ORF">VCS650_LOCUS13067</name>
</gene>
<comment type="caution">
    <text evidence="3">The sequence shown here is derived from an EMBL/GenBank/DDBJ whole genome shotgun (WGS) entry which is preliminary data.</text>
</comment>
<dbReference type="Proteomes" id="UP000663881">
    <property type="component" value="Unassembled WGS sequence"/>
</dbReference>
<feature type="compositionally biased region" description="Acidic residues" evidence="1">
    <location>
        <begin position="469"/>
        <end position="478"/>
    </location>
</feature>
<dbReference type="EMBL" id="CAJOAY010001732">
    <property type="protein sequence ID" value="CAF3880136.1"/>
    <property type="molecule type" value="Genomic_DNA"/>
</dbReference>
<feature type="region of interest" description="Disordered" evidence="1">
    <location>
        <begin position="400"/>
        <end position="478"/>
    </location>
</feature>
<feature type="compositionally biased region" description="Polar residues" evidence="1">
    <location>
        <begin position="172"/>
        <end position="207"/>
    </location>
</feature>
<evidence type="ECO:0000313" key="3">
    <source>
        <dbReference type="EMBL" id="CAF3880136.1"/>
    </source>
</evidence>
<feature type="compositionally biased region" description="Acidic residues" evidence="1">
    <location>
        <begin position="409"/>
        <end position="462"/>
    </location>
</feature>
<organism evidence="3 4">
    <name type="scientific">Adineta steineri</name>
    <dbReference type="NCBI Taxonomy" id="433720"/>
    <lineage>
        <taxon>Eukaryota</taxon>
        <taxon>Metazoa</taxon>
        <taxon>Spiralia</taxon>
        <taxon>Gnathifera</taxon>
        <taxon>Rotifera</taxon>
        <taxon>Eurotatoria</taxon>
        <taxon>Bdelloidea</taxon>
        <taxon>Adinetida</taxon>
        <taxon>Adinetidae</taxon>
        <taxon>Adineta</taxon>
    </lineage>
</organism>
<reference evidence="3" key="1">
    <citation type="submission" date="2021-02" db="EMBL/GenBank/DDBJ databases">
        <authorList>
            <person name="Nowell W R."/>
        </authorList>
    </citation>
    <scope>NUCLEOTIDE SEQUENCE</scope>
</reference>
<evidence type="ECO:0000313" key="2">
    <source>
        <dbReference type="EMBL" id="CAF0969744.1"/>
    </source>
</evidence>
<protein>
    <submittedName>
        <fullName evidence="3">Uncharacterized protein</fullName>
    </submittedName>
</protein>
<accession>A0A819GAM5</accession>
<feature type="compositionally biased region" description="Polar residues" evidence="1">
    <location>
        <begin position="104"/>
        <end position="149"/>
    </location>
</feature>
<dbReference type="OrthoDB" id="10058400at2759"/>
<sequence length="478" mass="54070">MKRSTPLISGNRDVNLPRAKRTRSTTPLQEEQDKENMIESYVELPATKKSNKNISRHLKDKSFDDECSISNDSMITTSTPLSSTITLSSSTTSKSTALPKNKSRQVPSTTSQALQSQQRNVQSAGGSANNSITSQTSNRLNSSQIDTIYNANPSAASPSSQAVAPSSLSSNRRQFANTQNATQRSTSNESFSSDAHDPYTSTKNKSAVDSLVEGSLEYREMKRLYLSEKRLAAEWKKDYQVLKRQLANLRASTMPRPTAEVVEWLRELFDIMTNNGLFKGDGRTLKRIAHDLGLDETATITIAARTPQRSSLKLFRLIYPTISSRANCISIGSVPQAQLNNIYREFIYILCHEQFFHFLVFVRTLHNNLNFTMTDMRRAIATSIRSAKCDMRKLKHYQQLNSLPTDKNNEEEDDEIGAEDGIEADEHDIDDERDLYEENNEQEDEEEEHDEENNEDEDDDDKDMGNLFIDDEADEDDE</sequence>
<feature type="region of interest" description="Disordered" evidence="1">
    <location>
        <begin position="73"/>
        <end position="207"/>
    </location>
</feature>
<evidence type="ECO:0000313" key="4">
    <source>
        <dbReference type="Proteomes" id="UP000663881"/>
    </source>
</evidence>
<feature type="compositionally biased region" description="Low complexity" evidence="1">
    <location>
        <begin position="75"/>
        <end position="96"/>
    </location>
</feature>
<dbReference type="Proteomes" id="UP000663891">
    <property type="component" value="Unassembled WGS sequence"/>
</dbReference>
<dbReference type="EMBL" id="CAJNON010000103">
    <property type="protein sequence ID" value="CAF0969744.1"/>
    <property type="molecule type" value="Genomic_DNA"/>
</dbReference>
<evidence type="ECO:0000256" key="1">
    <source>
        <dbReference type="SAM" id="MobiDB-lite"/>
    </source>
</evidence>
<feature type="compositionally biased region" description="Low complexity" evidence="1">
    <location>
        <begin position="150"/>
        <end position="171"/>
    </location>
</feature>
<dbReference type="AlphaFoldDB" id="A0A819GAM5"/>
<name>A0A819GAM5_9BILA</name>
<feature type="region of interest" description="Disordered" evidence="1">
    <location>
        <begin position="1"/>
        <end position="36"/>
    </location>
</feature>